<evidence type="ECO:0000313" key="5">
    <source>
        <dbReference type="EMBL" id="GMR39682.1"/>
    </source>
</evidence>
<feature type="compositionally biased region" description="Low complexity" evidence="2">
    <location>
        <begin position="219"/>
        <end position="244"/>
    </location>
</feature>
<feature type="transmembrane region" description="Helical" evidence="3">
    <location>
        <begin position="12"/>
        <end position="34"/>
    </location>
</feature>
<dbReference type="InterPro" id="IPR008160">
    <property type="entry name" value="Collagen"/>
</dbReference>
<comment type="caution">
    <text evidence="5">The sequence shown here is derived from an EMBL/GenBank/DDBJ whole genome shotgun (WGS) entry which is preliminary data.</text>
</comment>
<feature type="compositionally biased region" description="Gly residues" evidence="2">
    <location>
        <begin position="207"/>
        <end position="218"/>
    </location>
</feature>
<dbReference type="AlphaFoldDB" id="A0AAN4ZEF0"/>
<keyword evidence="3" id="KW-1133">Transmembrane helix</keyword>
<proteinExistence type="predicted"/>
<feature type="compositionally biased region" description="Basic and acidic residues" evidence="2">
    <location>
        <begin position="415"/>
        <end position="436"/>
    </location>
</feature>
<dbReference type="PANTHER" id="PTHR24637">
    <property type="entry name" value="COLLAGEN"/>
    <property type="match status" value="1"/>
</dbReference>
<reference evidence="6" key="1">
    <citation type="submission" date="2022-10" db="EMBL/GenBank/DDBJ databases">
        <title>Genome assembly of Pristionchus species.</title>
        <authorList>
            <person name="Yoshida K."/>
            <person name="Sommer R.J."/>
        </authorList>
    </citation>
    <scope>NUCLEOTIDE SEQUENCE [LARGE SCALE GENOMIC DNA]</scope>
    <source>
        <strain evidence="6">RS5460</strain>
    </source>
</reference>
<dbReference type="Pfam" id="PF01391">
    <property type="entry name" value="Collagen"/>
    <property type="match status" value="1"/>
</dbReference>
<feature type="region of interest" description="Disordered" evidence="2">
    <location>
        <begin position="102"/>
        <end position="131"/>
    </location>
</feature>
<protein>
    <recommendedName>
        <fullName evidence="4">Nematode cuticle collagen N-terminal domain-containing protein</fullName>
    </recommendedName>
</protein>
<gene>
    <name evidence="5" type="ORF">PMAYCL1PPCAC_09877</name>
</gene>
<evidence type="ECO:0000259" key="4">
    <source>
        <dbReference type="SMART" id="SM01088"/>
    </source>
</evidence>
<keyword evidence="3" id="KW-0472">Membrane</keyword>
<keyword evidence="1" id="KW-0677">Repeat</keyword>
<dbReference type="PANTHER" id="PTHR24637:SF236">
    <property type="entry name" value="NEMATODE CUTICLE COLLAGEN N-TERMINAL DOMAIN-CONTAINING PROTEIN"/>
    <property type="match status" value="1"/>
</dbReference>
<feature type="domain" description="Nematode cuticle collagen N-terminal" evidence="4">
    <location>
        <begin position="12"/>
        <end position="62"/>
    </location>
</feature>
<name>A0AAN4ZEF0_9BILA</name>
<feature type="compositionally biased region" description="Polar residues" evidence="2">
    <location>
        <begin position="327"/>
        <end position="367"/>
    </location>
</feature>
<dbReference type="GO" id="GO:0042302">
    <property type="term" value="F:structural constituent of cuticle"/>
    <property type="evidence" value="ECO:0007669"/>
    <property type="project" value="InterPro"/>
</dbReference>
<dbReference type="SMART" id="SM01088">
    <property type="entry name" value="Col_cuticle_N"/>
    <property type="match status" value="1"/>
</dbReference>
<feature type="non-terminal residue" evidence="5">
    <location>
        <position position="1"/>
    </location>
</feature>
<feature type="region of interest" description="Disordered" evidence="2">
    <location>
        <begin position="309"/>
        <end position="436"/>
    </location>
</feature>
<accession>A0AAN4ZEF0</accession>
<dbReference type="Pfam" id="PF01484">
    <property type="entry name" value="Col_cuticle_N"/>
    <property type="match status" value="1"/>
</dbReference>
<evidence type="ECO:0000256" key="3">
    <source>
        <dbReference type="SAM" id="Phobius"/>
    </source>
</evidence>
<evidence type="ECO:0000256" key="2">
    <source>
        <dbReference type="SAM" id="MobiDB-lite"/>
    </source>
</evidence>
<keyword evidence="3" id="KW-0812">Transmembrane</keyword>
<sequence length="436" mass="45424">SQHIMDLAKVLTVTVSAAAGVSVLTSLIIAGLLLHDINSFWDTQVHMLGEFKFFANDAWNEMIFANSQATTPSTSATRHLFKRHSISGLPAHCACSAGPNHCPPGPRGPRGVPGRPGREGEPGIEGQPGAYGMEMAMPISYRECISCPPGAAGGPGVDGEPGPQGKPGHAGYRGFPGKPGLWGPPGSRGEPGEIGRLGNDGYPGHAGANGRGGRGATGAPGRSGRPGRPGNAGRHGARGLDGTPGPQGPPGEGGQDGEGGKNGVDGAPGRRGAPGDDAQYCPCPRRVKNGPAVDFEEMMAAYTSVKFAKPAHEPPPSYKEPHHLDGASSNNQKARATTTGHAQNTVADDTIQHESTQQAYDQSLSDASSHDQKPKRPAQPKYEEIMNMLSKATAAVAEYDHPAYEEPIKSQSHGNTHDQHTQGEHETYSTPSRKDG</sequence>
<evidence type="ECO:0000256" key="1">
    <source>
        <dbReference type="ARBA" id="ARBA00022737"/>
    </source>
</evidence>
<dbReference type="InterPro" id="IPR002486">
    <property type="entry name" value="Col_cuticle_N"/>
</dbReference>
<keyword evidence="6" id="KW-1185">Reference proteome</keyword>
<evidence type="ECO:0000313" key="6">
    <source>
        <dbReference type="Proteomes" id="UP001328107"/>
    </source>
</evidence>
<dbReference type="Proteomes" id="UP001328107">
    <property type="component" value="Unassembled WGS sequence"/>
</dbReference>
<feature type="region of interest" description="Disordered" evidence="2">
    <location>
        <begin position="152"/>
        <end position="284"/>
    </location>
</feature>
<organism evidence="5 6">
    <name type="scientific">Pristionchus mayeri</name>
    <dbReference type="NCBI Taxonomy" id="1317129"/>
    <lineage>
        <taxon>Eukaryota</taxon>
        <taxon>Metazoa</taxon>
        <taxon>Ecdysozoa</taxon>
        <taxon>Nematoda</taxon>
        <taxon>Chromadorea</taxon>
        <taxon>Rhabditida</taxon>
        <taxon>Rhabditina</taxon>
        <taxon>Diplogasteromorpha</taxon>
        <taxon>Diplogasteroidea</taxon>
        <taxon>Neodiplogasteridae</taxon>
        <taxon>Pristionchus</taxon>
    </lineage>
</organism>
<dbReference type="EMBL" id="BTRK01000002">
    <property type="protein sequence ID" value="GMR39682.1"/>
    <property type="molecule type" value="Genomic_DNA"/>
</dbReference>
<feature type="compositionally biased region" description="Gly residues" evidence="2">
    <location>
        <begin position="250"/>
        <end position="263"/>
    </location>
</feature>
<feature type="compositionally biased region" description="Basic and acidic residues" evidence="2">
    <location>
        <begin position="398"/>
        <end position="408"/>
    </location>
</feature>